<dbReference type="SMART" id="SM00449">
    <property type="entry name" value="SPRY"/>
    <property type="match status" value="1"/>
</dbReference>
<dbReference type="CDD" id="cd19769">
    <property type="entry name" value="Bbox2_TRIM16-like"/>
    <property type="match status" value="1"/>
</dbReference>
<dbReference type="Proteomes" id="UP000694523">
    <property type="component" value="Unplaced"/>
</dbReference>
<dbReference type="PROSITE" id="PS50119">
    <property type="entry name" value="ZF_BBOX"/>
    <property type="match status" value="1"/>
</dbReference>
<evidence type="ECO:0000313" key="13">
    <source>
        <dbReference type="Proteomes" id="UP000694523"/>
    </source>
</evidence>
<evidence type="ECO:0000256" key="8">
    <source>
        <dbReference type="SAM" id="MobiDB-lite"/>
    </source>
</evidence>
<feature type="region of interest" description="Disordered" evidence="8">
    <location>
        <begin position="366"/>
        <end position="388"/>
    </location>
</feature>
<dbReference type="Gene3D" id="3.30.40.10">
    <property type="entry name" value="Zinc/RING finger domain, C3HC4 (zinc finger)"/>
    <property type="match status" value="1"/>
</dbReference>
<keyword evidence="1" id="KW-0399">Innate immunity</keyword>
<keyword evidence="13" id="KW-1185">Reference proteome</keyword>
<dbReference type="InterPro" id="IPR058030">
    <property type="entry name" value="TRIM8/14/16/25/29/45/65_CC"/>
</dbReference>
<dbReference type="Pfam" id="PF00622">
    <property type="entry name" value="SPRY"/>
    <property type="match status" value="1"/>
</dbReference>
<dbReference type="SUPFAM" id="SSF57850">
    <property type="entry name" value="RING/U-box"/>
    <property type="match status" value="1"/>
</dbReference>
<dbReference type="Pfam" id="PF25600">
    <property type="entry name" value="TRIM_CC"/>
    <property type="match status" value="1"/>
</dbReference>
<evidence type="ECO:0000256" key="1">
    <source>
        <dbReference type="ARBA" id="ARBA00022588"/>
    </source>
</evidence>
<dbReference type="Pfam" id="PF00643">
    <property type="entry name" value="zf-B_box"/>
    <property type="match status" value="1"/>
</dbReference>
<sequence>MAATTISVEQDQFCCSVCLDNLKDPVTIPCGHSYCLNCIEDYWNSPKQKGHYSCPQCRQVFNPKPLLCRNTVLAEVLEKLQRTTPRPSTPTQTKPGGGGDVKCSVCPGKKGKAVKACLTCARAFCAAHLKDHQDRFHKRHKLIPATEEFKERLCPHHNDKVLRMFCRGDQQPVCSQCVKNRHKGHETVPLEEERGAQQRKLQESSLKSVQKMKEAEKELRFAIRYIKHSTEAVVEESERVFTRLVRSIEKQSAELKELMRAQERAAVGQAEEQLERVQRELSELRRSSSELERLTHTEDHVLFIQKSKSLDFPVKSVEFPSTDALTYLMYKDMRGALANLKSTMDEALEREVIRVSDKVISLKETSNQTIQEQTQASKVKDPDVQKSEPKGRADFIQYHHDLTLDPNTVNPFLVFSDGGRGVTTLSEAQAYPEHPDRFTSWAQVLCRAGMAGRCYWEVEWTGNGGVSVGACYKNMSRSGGGSECKLGHNAKSWSLDCSYSATSFQHNKESMVINVPCFSRIGVYLDYRGGILAFYGVSDTMVLLHKAKATFTQPLHPGFWVGLGSTLKLI</sequence>
<keyword evidence="2" id="KW-0479">Metal-binding</keyword>
<dbReference type="GO" id="GO:0045087">
    <property type="term" value="P:innate immune response"/>
    <property type="evidence" value="ECO:0007669"/>
    <property type="project" value="UniProtKB-KW"/>
</dbReference>
<dbReference type="PANTHER" id="PTHR25465">
    <property type="entry name" value="B-BOX DOMAIN CONTAINING"/>
    <property type="match status" value="1"/>
</dbReference>
<feature type="domain" description="RING-type" evidence="9">
    <location>
        <begin position="15"/>
        <end position="58"/>
    </location>
</feature>
<dbReference type="InterPro" id="IPR001841">
    <property type="entry name" value="Znf_RING"/>
</dbReference>
<dbReference type="Gene3D" id="2.60.120.920">
    <property type="match status" value="1"/>
</dbReference>
<evidence type="ECO:0000259" key="11">
    <source>
        <dbReference type="PROSITE" id="PS50188"/>
    </source>
</evidence>
<dbReference type="Gene3D" id="4.10.830.40">
    <property type="match status" value="1"/>
</dbReference>
<organism evidence="12 13">
    <name type="scientific">Neogobius melanostomus</name>
    <name type="common">round goby</name>
    <dbReference type="NCBI Taxonomy" id="47308"/>
    <lineage>
        <taxon>Eukaryota</taxon>
        <taxon>Metazoa</taxon>
        <taxon>Chordata</taxon>
        <taxon>Craniata</taxon>
        <taxon>Vertebrata</taxon>
        <taxon>Euteleostomi</taxon>
        <taxon>Actinopterygii</taxon>
        <taxon>Neopterygii</taxon>
        <taxon>Teleostei</taxon>
        <taxon>Neoteleostei</taxon>
        <taxon>Acanthomorphata</taxon>
        <taxon>Gobiaria</taxon>
        <taxon>Gobiiformes</taxon>
        <taxon>Gobioidei</taxon>
        <taxon>Gobiidae</taxon>
        <taxon>Benthophilinae</taxon>
        <taxon>Neogobiini</taxon>
        <taxon>Neogobius</taxon>
    </lineage>
</organism>
<keyword evidence="5" id="KW-0391">Immunity</keyword>
<dbReference type="InterPro" id="IPR051051">
    <property type="entry name" value="E3_ubiq-ligase_TRIM/RNF"/>
</dbReference>
<dbReference type="GO" id="GO:0008270">
    <property type="term" value="F:zinc ion binding"/>
    <property type="evidence" value="ECO:0007669"/>
    <property type="project" value="UniProtKB-KW"/>
</dbReference>
<dbReference type="PRINTS" id="PR01407">
    <property type="entry name" value="BUTYPHLNCDUF"/>
</dbReference>
<feature type="compositionally biased region" description="Polar residues" evidence="8">
    <location>
        <begin position="366"/>
        <end position="377"/>
    </location>
</feature>
<evidence type="ECO:0000259" key="10">
    <source>
        <dbReference type="PROSITE" id="PS50119"/>
    </source>
</evidence>
<proteinExistence type="predicted"/>
<dbReference type="SMART" id="SM00336">
    <property type="entry name" value="BBOX"/>
    <property type="match status" value="1"/>
</dbReference>
<keyword evidence="4" id="KW-0862">Zinc</keyword>
<dbReference type="InterPro" id="IPR013320">
    <property type="entry name" value="ConA-like_dom_sf"/>
</dbReference>
<accession>A0A8C6USH5</accession>
<dbReference type="InterPro" id="IPR013083">
    <property type="entry name" value="Znf_RING/FYVE/PHD"/>
</dbReference>
<evidence type="ECO:0000256" key="5">
    <source>
        <dbReference type="ARBA" id="ARBA00022859"/>
    </source>
</evidence>
<dbReference type="Pfam" id="PF13765">
    <property type="entry name" value="PRY"/>
    <property type="match status" value="1"/>
</dbReference>
<dbReference type="PANTHER" id="PTHR25465:SF80">
    <property type="entry name" value="TRIPARTITE MOTIF-CONTAINING PROTEIN 16-LIKE"/>
    <property type="match status" value="1"/>
</dbReference>
<dbReference type="GO" id="GO:0005737">
    <property type="term" value="C:cytoplasm"/>
    <property type="evidence" value="ECO:0007669"/>
    <property type="project" value="UniProtKB-ARBA"/>
</dbReference>
<dbReference type="InterPro" id="IPR003877">
    <property type="entry name" value="SPRY_dom"/>
</dbReference>
<reference evidence="12" key="1">
    <citation type="submission" date="2025-08" db="UniProtKB">
        <authorList>
            <consortium name="Ensembl"/>
        </authorList>
    </citation>
    <scope>IDENTIFICATION</scope>
</reference>
<dbReference type="InterPro" id="IPR003879">
    <property type="entry name" value="Butyrophylin_SPRY"/>
</dbReference>
<dbReference type="Gene3D" id="3.30.160.60">
    <property type="entry name" value="Classic Zinc Finger"/>
    <property type="match status" value="1"/>
</dbReference>
<keyword evidence="7" id="KW-0175">Coiled coil</keyword>
<feature type="coiled-coil region" evidence="7">
    <location>
        <begin position="245"/>
        <end position="294"/>
    </location>
</feature>
<dbReference type="SUPFAM" id="SSF57845">
    <property type="entry name" value="B-box zinc-binding domain"/>
    <property type="match status" value="1"/>
</dbReference>
<feature type="domain" description="B box-type" evidence="10">
    <location>
        <begin position="149"/>
        <end position="190"/>
    </location>
</feature>
<reference evidence="12" key="2">
    <citation type="submission" date="2025-09" db="UniProtKB">
        <authorList>
            <consortium name="Ensembl"/>
        </authorList>
    </citation>
    <scope>IDENTIFICATION</scope>
</reference>
<dbReference type="Pfam" id="PF15227">
    <property type="entry name" value="zf-C3HC4_4"/>
    <property type="match status" value="1"/>
</dbReference>
<keyword evidence="3 6" id="KW-0863">Zinc-finger</keyword>
<evidence type="ECO:0000256" key="3">
    <source>
        <dbReference type="ARBA" id="ARBA00022771"/>
    </source>
</evidence>
<evidence type="ECO:0000256" key="6">
    <source>
        <dbReference type="PROSITE-ProRule" id="PRU00024"/>
    </source>
</evidence>
<evidence type="ECO:0000259" key="9">
    <source>
        <dbReference type="PROSITE" id="PS50089"/>
    </source>
</evidence>
<evidence type="ECO:0000256" key="4">
    <source>
        <dbReference type="ARBA" id="ARBA00022833"/>
    </source>
</evidence>
<dbReference type="PROSITE" id="PS00518">
    <property type="entry name" value="ZF_RING_1"/>
    <property type="match status" value="1"/>
</dbReference>
<evidence type="ECO:0000313" key="12">
    <source>
        <dbReference type="Ensembl" id="ENSNMLP00000038026.1"/>
    </source>
</evidence>
<dbReference type="SUPFAM" id="SSF49899">
    <property type="entry name" value="Concanavalin A-like lectins/glucanases"/>
    <property type="match status" value="1"/>
</dbReference>
<dbReference type="SMART" id="SM00184">
    <property type="entry name" value="RING"/>
    <property type="match status" value="1"/>
</dbReference>
<dbReference type="InterPro" id="IPR000315">
    <property type="entry name" value="Znf_B-box"/>
</dbReference>
<dbReference type="PROSITE" id="PS50188">
    <property type="entry name" value="B302_SPRY"/>
    <property type="match status" value="1"/>
</dbReference>
<dbReference type="InterPro" id="IPR006574">
    <property type="entry name" value="PRY"/>
</dbReference>
<evidence type="ECO:0000256" key="7">
    <source>
        <dbReference type="SAM" id="Coils"/>
    </source>
</evidence>
<protein>
    <submittedName>
        <fullName evidence="12">FinTRIM family, member 87</fullName>
    </submittedName>
</protein>
<dbReference type="InterPro" id="IPR043136">
    <property type="entry name" value="B30.2/SPRY_sf"/>
</dbReference>
<dbReference type="InterPro" id="IPR017907">
    <property type="entry name" value="Znf_RING_CS"/>
</dbReference>
<dbReference type="PROSITE" id="PS50089">
    <property type="entry name" value="ZF_RING_2"/>
    <property type="match status" value="1"/>
</dbReference>
<feature type="compositionally biased region" description="Basic and acidic residues" evidence="8">
    <location>
        <begin position="378"/>
        <end position="388"/>
    </location>
</feature>
<name>A0A8C6USH5_9GOBI</name>
<dbReference type="InterPro" id="IPR001870">
    <property type="entry name" value="B30.2/SPRY"/>
</dbReference>
<dbReference type="AlphaFoldDB" id="A0A8C6USH5"/>
<dbReference type="CDD" id="cd16040">
    <property type="entry name" value="SPRY_PRY_SNTX"/>
    <property type="match status" value="1"/>
</dbReference>
<evidence type="ECO:0000256" key="2">
    <source>
        <dbReference type="ARBA" id="ARBA00022723"/>
    </source>
</evidence>
<feature type="domain" description="B30.2/SPRY" evidence="11">
    <location>
        <begin position="382"/>
        <end position="570"/>
    </location>
</feature>
<dbReference type="SMART" id="SM00589">
    <property type="entry name" value="PRY"/>
    <property type="match status" value="1"/>
</dbReference>
<dbReference type="Ensembl" id="ENSNMLT00000042334.1">
    <property type="protein sequence ID" value="ENSNMLP00000038026.1"/>
    <property type="gene ID" value="ENSNMLG00000023493.1"/>
</dbReference>